<name>A0AC35GPY5_9BILA</name>
<dbReference type="Proteomes" id="UP000887580">
    <property type="component" value="Unplaced"/>
</dbReference>
<evidence type="ECO:0000313" key="1">
    <source>
        <dbReference type="Proteomes" id="UP000887580"/>
    </source>
</evidence>
<organism evidence="1 2">
    <name type="scientific">Panagrolaimus sp. PS1159</name>
    <dbReference type="NCBI Taxonomy" id="55785"/>
    <lineage>
        <taxon>Eukaryota</taxon>
        <taxon>Metazoa</taxon>
        <taxon>Ecdysozoa</taxon>
        <taxon>Nematoda</taxon>
        <taxon>Chromadorea</taxon>
        <taxon>Rhabditida</taxon>
        <taxon>Tylenchina</taxon>
        <taxon>Panagrolaimomorpha</taxon>
        <taxon>Panagrolaimoidea</taxon>
        <taxon>Panagrolaimidae</taxon>
        <taxon>Panagrolaimus</taxon>
    </lineage>
</organism>
<protein>
    <submittedName>
        <fullName evidence="2">Ovule protein</fullName>
    </submittedName>
</protein>
<reference evidence="2" key="1">
    <citation type="submission" date="2022-11" db="UniProtKB">
        <authorList>
            <consortium name="WormBaseParasite"/>
        </authorList>
    </citation>
    <scope>IDENTIFICATION</scope>
</reference>
<dbReference type="WBParaSite" id="PS1159_v2.g7341.t2">
    <property type="protein sequence ID" value="PS1159_v2.g7341.t2"/>
    <property type="gene ID" value="PS1159_v2.g7341"/>
</dbReference>
<sequence>MGVGFYRYERLRSVECKSPRLYEFSRYMYVILGTLELIFMIALSVVGEREFIQYHVIFFYLFGMFATGFFIANVVCHANSLYYLNPYVMYDIFAITEYVDVFLSIIYHSCAFYDIRHKVIFSIRHVKNVKKD</sequence>
<proteinExistence type="predicted"/>
<accession>A0AC35GPY5</accession>
<evidence type="ECO:0000313" key="2">
    <source>
        <dbReference type="WBParaSite" id="PS1159_v2.g7341.t2"/>
    </source>
</evidence>